<dbReference type="PROSITE" id="PS00108">
    <property type="entry name" value="PROTEIN_KINASE_ST"/>
    <property type="match status" value="1"/>
</dbReference>
<dbReference type="CDD" id="cd14014">
    <property type="entry name" value="STKc_PknB_like"/>
    <property type="match status" value="1"/>
</dbReference>
<evidence type="ECO:0000256" key="7">
    <source>
        <dbReference type="SAM" id="MobiDB-lite"/>
    </source>
</evidence>
<comment type="caution">
    <text evidence="10">The sequence shown here is derived from an EMBL/GenBank/DDBJ whole genome shotgun (WGS) entry which is preliminary data.</text>
</comment>
<keyword evidence="4" id="KW-0547">Nucleotide-binding</keyword>
<feature type="region of interest" description="Disordered" evidence="7">
    <location>
        <begin position="419"/>
        <end position="454"/>
    </location>
</feature>
<evidence type="ECO:0000256" key="2">
    <source>
        <dbReference type="ARBA" id="ARBA00022527"/>
    </source>
</evidence>
<keyword evidence="2" id="KW-0723">Serine/threonine-protein kinase</keyword>
<keyword evidence="11" id="KW-1185">Reference proteome</keyword>
<evidence type="ECO:0000313" key="11">
    <source>
        <dbReference type="Proteomes" id="UP001612915"/>
    </source>
</evidence>
<name>A0ABW8AI61_9ACTN</name>
<protein>
    <recommendedName>
        <fullName evidence="1">non-specific serine/threonine protein kinase</fullName>
        <ecNumber evidence="1">2.7.11.1</ecNumber>
    </recommendedName>
</protein>
<evidence type="ECO:0000313" key="10">
    <source>
        <dbReference type="EMBL" id="MFI7586044.1"/>
    </source>
</evidence>
<dbReference type="Gene3D" id="3.30.200.20">
    <property type="entry name" value="Phosphorylase Kinase, domain 1"/>
    <property type="match status" value="1"/>
</dbReference>
<keyword evidence="8" id="KW-1133">Transmembrane helix</keyword>
<feature type="region of interest" description="Disordered" evidence="7">
    <location>
        <begin position="322"/>
        <end position="386"/>
    </location>
</feature>
<evidence type="ECO:0000256" key="3">
    <source>
        <dbReference type="ARBA" id="ARBA00022679"/>
    </source>
</evidence>
<dbReference type="RefSeq" id="WP_398274994.1">
    <property type="nucleotide sequence ID" value="NZ_JBITLV010000001.1"/>
</dbReference>
<dbReference type="EC" id="2.7.11.1" evidence="1"/>
<evidence type="ECO:0000256" key="8">
    <source>
        <dbReference type="SAM" id="Phobius"/>
    </source>
</evidence>
<organism evidence="10 11">
    <name type="scientific">Spongisporangium articulatum</name>
    <dbReference type="NCBI Taxonomy" id="3362603"/>
    <lineage>
        <taxon>Bacteria</taxon>
        <taxon>Bacillati</taxon>
        <taxon>Actinomycetota</taxon>
        <taxon>Actinomycetes</taxon>
        <taxon>Kineosporiales</taxon>
        <taxon>Kineosporiaceae</taxon>
        <taxon>Spongisporangium</taxon>
    </lineage>
</organism>
<dbReference type="InterPro" id="IPR008271">
    <property type="entry name" value="Ser/Thr_kinase_AS"/>
</dbReference>
<keyword evidence="5 10" id="KW-0418">Kinase</keyword>
<keyword evidence="8" id="KW-0812">Transmembrane</keyword>
<dbReference type="InterPro" id="IPR000719">
    <property type="entry name" value="Prot_kinase_dom"/>
</dbReference>
<dbReference type="PROSITE" id="PS50011">
    <property type="entry name" value="PROTEIN_KINASE_DOM"/>
    <property type="match status" value="1"/>
</dbReference>
<feature type="transmembrane region" description="Helical" evidence="8">
    <location>
        <begin position="391"/>
        <end position="411"/>
    </location>
</feature>
<evidence type="ECO:0000256" key="5">
    <source>
        <dbReference type="ARBA" id="ARBA00022777"/>
    </source>
</evidence>
<evidence type="ECO:0000256" key="4">
    <source>
        <dbReference type="ARBA" id="ARBA00022741"/>
    </source>
</evidence>
<keyword evidence="6" id="KW-0067">ATP-binding</keyword>
<dbReference type="GO" id="GO:0004674">
    <property type="term" value="F:protein serine/threonine kinase activity"/>
    <property type="evidence" value="ECO:0007669"/>
    <property type="project" value="UniProtKB-EC"/>
</dbReference>
<dbReference type="SMART" id="SM00220">
    <property type="entry name" value="S_TKc"/>
    <property type="match status" value="1"/>
</dbReference>
<dbReference type="InterPro" id="IPR011009">
    <property type="entry name" value="Kinase-like_dom_sf"/>
</dbReference>
<gene>
    <name evidence="10" type="ORF">ACIB24_03085</name>
</gene>
<dbReference type="Pfam" id="PF00069">
    <property type="entry name" value="Pkinase"/>
    <property type="match status" value="1"/>
</dbReference>
<dbReference type="Gene3D" id="1.10.510.10">
    <property type="entry name" value="Transferase(Phosphotransferase) domain 1"/>
    <property type="match status" value="1"/>
</dbReference>
<keyword evidence="8" id="KW-0472">Membrane</keyword>
<feature type="domain" description="Protein kinase" evidence="9">
    <location>
        <begin position="13"/>
        <end position="271"/>
    </location>
</feature>
<evidence type="ECO:0000256" key="6">
    <source>
        <dbReference type="ARBA" id="ARBA00022840"/>
    </source>
</evidence>
<dbReference type="PANTHER" id="PTHR43289">
    <property type="entry name" value="MITOGEN-ACTIVATED PROTEIN KINASE KINASE KINASE 20-RELATED"/>
    <property type="match status" value="1"/>
</dbReference>
<reference evidence="10 11" key="1">
    <citation type="submission" date="2024-10" db="EMBL/GenBank/DDBJ databases">
        <title>The Natural Products Discovery Center: Release of the First 8490 Sequenced Strains for Exploring Actinobacteria Biosynthetic Diversity.</title>
        <authorList>
            <person name="Kalkreuter E."/>
            <person name="Kautsar S.A."/>
            <person name="Yang D."/>
            <person name="Bader C.D."/>
            <person name="Teijaro C.N."/>
            <person name="Fluegel L."/>
            <person name="Davis C.M."/>
            <person name="Simpson J.R."/>
            <person name="Lauterbach L."/>
            <person name="Steele A.D."/>
            <person name="Gui C."/>
            <person name="Meng S."/>
            <person name="Li G."/>
            <person name="Viehrig K."/>
            <person name="Ye F."/>
            <person name="Su P."/>
            <person name="Kiefer A.F."/>
            <person name="Nichols A."/>
            <person name="Cepeda A.J."/>
            <person name="Yan W."/>
            <person name="Fan B."/>
            <person name="Jiang Y."/>
            <person name="Adhikari A."/>
            <person name="Zheng C.-J."/>
            <person name="Schuster L."/>
            <person name="Cowan T.M."/>
            <person name="Smanski M.J."/>
            <person name="Chevrette M.G."/>
            <person name="De Carvalho L.P.S."/>
            <person name="Shen B."/>
        </authorList>
    </citation>
    <scope>NUCLEOTIDE SEQUENCE [LARGE SCALE GENOMIC DNA]</scope>
    <source>
        <strain evidence="10 11">NPDC049639</strain>
    </source>
</reference>
<accession>A0ABW8AI61</accession>
<feature type="region of interest" description="Disordered" evidence="7">
    <location>
        <begin position="276"/>
        <end position="310"/>
    </location>
</feature>
<evidence type="ECO:0000256" key="1">
    <source>
        <dbReference type="ARBA" id="ARBA00012513"/>
    </source>
</evidence>
<proteinExistence type="predicted"/>
<keyword evidence="3 10" id="KW-0808">Transferase</keyword>
<sequence length="454" mass="48046">MITQNGLRLGDRYTLEERLAVGGMGEVWTARDDKLNRPVAVKVLRVDLAPEQSFQQRFRAEARTAAMLSHGGIAAVFDYGEVDGSAYLVMELVPGEPLSAMIARQGALGTDTTLQIIGQAARALHAAHRHGVVHRDIKPANLMVTPELRVKVTDFGIARPRDHEPLTATGQVMGTAHYLAPELARGEVASPLSDVYALGVVAYECLAGWRPFEGDNQVAVATAHLQDEPPALPTTIPAPVRDLVMLAMSKDKHARPQGANELARLVEDLRLRGLAGDYSGRSTTPAGGWPADAETPPRGGRRPAVTAAEGGTVVGLARAVGSEAPGSSTGVPVNASGFPDPALNRQPPSRRTHPPTMQQPALGDQPRSRSEARGPKKRPLRASTTPRRTGLAVPLVALVVLVAIVLIGTIVGTRLGAAPPALNTRGHGPDTGVARQGFDVEGSDPLSGRQGWQW</sequence>
<dbReference type="SUPFAM" id="SSF56112">
    <property type="entry name" value="Protein kinase-like (PK-like)"/>
    <property type="match status" value="1"/>
</dbReference>
<dbReference type="PANTHER" id="PTHR43289:SF6">
    <property type="entry name" value="SERINE_THREONINE-PROTEIN KINASE NEKL-3"/>
    <property type="match status" value="1"/>
</dbReference>
<dbReference type="Proteomes" id="UP001612915">
    <property type="component" value="Unassembled WGS sequence"/>
</dbReference>
<dbReference type="EMBL" id="JBITLV010000001">
    <property type="protein sequence ID" value="MFI7586044.1"/>
    <property type="molecule type" value="Genomic_DNA"/>
</dbReference>
<evidence type="ECO:0000259" key="9">
    <source>
        <dbReference type="PROSITE" id="PS50011"/>
    </source>
</evidence>